<evidence type="ECO:0000313" key="4">
    <source>
        <dbReference type="Proteomes" id="UP000585050"/>
    </source>
</evidence>
<reference evidence="3 4" key="1">
    <citation type="submission" date="2020-04" db="EMBL/GenBank/DDBJ databases">
        <title>Flammeovirga sp. SR4, a novel species isolated from seawater.</title>
        <authorList>
            <person name="Wang X."/>
        </authorList>
    </citation>
    <scope>NUCLEOTIDE SEQUENCE [LARGE SCALE GENOMIC DNA]</scope>
    <source>
        <strain evidence="3 4">SR4</strain>
    </source>
</reference>
<dbReference type="Proteomes" id="UP000585050">
    <property type="component" value="Unassembled WGS sequence"/>
</dbReference>
<feature type="transmembrane region" description="Helical" evidence="1">
    <location>
        <begin position="306"/>
        <end position="325"/>
    </location>
</feature>
<dbReference type="AlphaFoldDB" id="A0A7X8XXY9"/>
<evidence type="ECO:0008006" key="5">
    <source>
        <dbReference type="Google" id="ProtNLM"/>
    </source>
</evidence>
<dbReference type="RefSeq" id="WP_168884318.1">
    <property type="nucleotide sequence ID" value="NZ_JABAIL010000007.1"/>
</dbReference>
<proteinExistence type="predicted"/>
<evidence type="ECO:0000256" key="1">
    <source>
        <dbReference type="SAM" id="Phobius"/>
    </source>
</evidence>
<evidence type="ECO:0000313" key="3">
    <source>
        <dbReference type="EMBL" id="NLR93603.1"/>
    </source>
</evidence>
<comment type="caution">
    <text evidence="3">The sequence shown here is derived from an EMBL/GenBank/DDBJ whole genome shotgun (WGS) entry which is preliminary data.</text>
</comment>
<name>A0A7X8XXY9_9BACT</name>
<keyword evidence="1" id="KW-0812">Transmembrane</keyword>
<keyword evidence="2" id="KW-0732">Signal</keyword>
<sequence>MNFKVLIAYLLITFSCYSTTLAQLIVAPEMSGQDIINQFDFIDINLEKNQFSEVINNDQIQWQSLSEIKASWGPGSSSKLLRLKFKNTQEEPYKLVINYVLIPKIKAWVFNEDTTYSYQLGSESSYFNKGSVYAASGYVLDLPKHDSEVFIFFQNEGHPVNTGIYLFKESSLKKTIHDKTILTNIFRAVYLLFVLVSILTFIVIKEKIYLYYFILYLGAMLPLEADSGLILLITKNEIFTYVIRIVGNAFFVCFSLLFYSKFVKLYGKHLRFIKKTILGFVIVNSMIFLSFILFSIDNYLVNTISTYLSILMSSASIILSLLMIGRFAYRGTRLAKSLFIAQFINFLLGFMLFTIPSLGFKDREFMTMWLTYFLNALQAFIFLIFMVIEFVNSEKEKKKLKLSILDIKDKSNHAIIEGEQKERQRISQRLTKDITTNLHEISDAYDITESKDLLQNTIDEVRTLSHHLLLPSFEEDEFEDVILDLFSKYNNTTLKCFYHIRGWENVKISTQQHIYRIVQEVLNVLELNKLKGKLYVQFVEVGQKGVISIEWSSEHENSKEQFTEMVHNIKMRIFAIGAKYEDQKQAGDYYCRIFDIELSDEDSVIKR</sequence>
<feature type="chain" id="PRO_5030882824" description="7TM-DISM receptor extracellular domain-containing protein" evidence="2">
    <location>
        <begin position="23"/>
        <end position="607"/>
    </location>
</feature>
<feature type="transmembrane region" description="Helical" evidence="1">
    <location>
        <begin position="185"/>
        <end position="204"/>
    </location>
</feature>
<feature type="transmembrane region" description="Helical" evidence="1">
    <location>
        <begin position="272"/>
        <end position="294"/>
    </location>
</feature>
<feature type="transmembrane region" description="Helical" evidence="1">
    <location>
        <begin position="211"/>
        <end position="232"/>
    </location>
</feature>
<keyword evidence="1" id="KW-0472">Membrane</keyword>
<feature type="transmembrane region" description="Helical" evidence="1">
    <location>
        <begin position="372"/>
        <end position="391"/>
    </location>
</feature>
<evidence type="ECO:0000256" key="2">
    <source>
        <dbReference type="SAM" id="SignalP"/>
    </source>
</evidence>
<dbReference type="PROSITE" id="PS51257">
    <property type="entry name" value="PROKAR_LIPOPROTEIN"/>
    <property type="match status" value="1"/>
</dbReference>
<dbReference type="Gene3D" id="2.60.40.2380">
    <property type="match status" value="1"/>
</dbReference>
<gene>
    <name evidence="3" type="ORF">HGP29_20560</name>
</gene>
<organism evidence="3 4">
    <name type="scientific">Flammeovirga agarivorans</name>
    <dbReference type="NCBI Taxonomy" id="2726742"/>
    <lineage>
        <taxon>Bacteria</taxon>
        <taxon>Pseudomonadati</taxon>
        <taxon>Bacteroidota</taxon>
        <taxon>Cytophagia</taxon>
        <taxon>Cytophagales</taxon>
        <taxon>Flammeovirgaceae</taxon>
        <taxon>Flammeovirga</taxon>
    </lineage>
</organism>
<keyword evidence="4" id="KW-1185">Reference proteome</keyword>
<feature type="transmembrane region" description="Helical" evidence="1">
    <location>
        <begin position="238"/>
        <end position="260"/>
    </location>
</feature>
<feature type="signal peptide" evidence="2">
    <location>
        <begin position="1"/>
        <end position="22"/>
    </location>
</feature>
<dbReference type="EMBL" id="JABAIL010000007">
    <property type="protein sequence ID" value="NLR93603.1"/>
    <property type="molecule type" value="Genomic_DNA"/>
</dbReference>
<feature type="transmembrane region" description="Helical" evidence="1">
    <location>
        <begin position="337"/>
        <end position="360"/>
    </location>
</feature>
<accession>A0A7X8XXY9</accession>
<protein>
    <recommendedName>
        <fullName evidence="5">7TM-DISM receptor extracellular domain-containing protein</fullName>
    </recommendedName>
</protein>
<keyword evidence="1" id="KW-1133">Transmembrane helix</keyword>